<keyword evidence="4 6" id="KW-0539">Nucleus</keyword>
<gene>
    <name evidence="6" type="primary">MED20</name>
</gene>
<accession>A0A915DL82</accession>
<protein>
    <recommendedName>
        <fullName evidence="3 6">Mediator of RNA polymerase II transcription subunit 20</fullName>
    </recommendedName>
    <alternativeName>
        <fullName evidence="5 6">Mediator complex subunit 20</fullName>
    </alternativeName>
</protein>
<dbReference type="GO" id="GO:0003713">
    <property type="term" value="F:transcription coactivator activity"/>
    <property type="evidence" value="ECO:0007669"/>
    <property type="project" value="TreeGrafter"/>
</dbReference>
<reference evidence="8" key="1">
    <citation type="submission" date="2022-11" db="UniProtKB">
        <authorList>
            <consortium name="WormBaseParasite"/>
        </authorList>
    </citation>
    <scope>IDENTIFICATION</scope>
</reference>
<dbReference type="AlphaFoldDB" id="A0A915DL82"/>
<dbReference type="GO" id="GO:0006357">
    <property type="term" value="P:regulation of transcription by RNA polymerase II"/>
    <property type="evidence" value="ECO:0007669"/>
    <property type="project" value="InterPro"/>
</dbReference>
<sequence>MGVAWVFETDQSARSVELSVEQAGAVLLGGPKTFKVDSTFYRPPVNIAGQISSFYLLHHSYFPESSFIIGAPAAMADNQTSSGRLPPLTPRATSDQGFDLILSKFSSGLVPENSTRFELIGNEYHLKDFRIRVGTVSSGSASAVKGVIVEFEYAPSNVLSQCCALLQEIVEFFFPGQTKSKPDVFLRQTQPDTYMAIDTLSQYLDIFLAMRRKA</sequence>
<keyword evidence="7" id="KW-1185">Reference proteome</keyword>
<comment type="subcellular location">
    <subcellularLocation>
        <location evidence="1 6">Nucleus</location>
    </subcellularLocation>
</comment>
<evidence type="ECO:0000256" key="5">
    <source>
        <dbReference type="ARBA" id="ARBA00031954"/>
    </source>
</evidence>
<evidence type="ECO:0000313" key="8">
    <source>
        <dbReference type="WBParaSite" id="jg21160"/>
    </source>
</evidence>
<evidence type="ECO:0000256" key="1">
    <source>
        <dbReference type="ARBA" id="ARBA00004123"/>
    </source>
</evidence>
<evidence type="ECO:0000256" key="3">
    <source>
        <dbReference type="ARBA" id="ARBA00019690"/>
    </source>
</evidence>
<name>A0A915DL82_9BILA</name>
<dbReference type="Proteomes" id="UP000887574">
    <property type="component" value="Unplaced"/>
</dbReference>
<dbReference type="WBParaSite" id="jg21160">
    <property type="protein sequence ID" value="jg21160"/>
    <property type="gene ID" value="jg21160"/>
</dbReference>
<evidence type="ECO:0000313" key="7">
    <source>
        <dbReference type="Proteomes" id="UP000887574"/>
    </source>
</evidence>
<keyword evidence="6" id="KW-0010">Activator</keyword>
<comment type="similarity">
    <text evidence="2 6">Belongs to the Mediator complex subunit 20 family.</text>
</comment>
<dbReference type="InterPro" id="IPR013921">
    <property type="entry name" value="Mediator_Med20"/>
</dbReference>
<dbReference type="PANTHER" id="PTHR12465:SF0">
    <property type="entry name" value="MEDIATOR OF RNA POLYMERASE II TRANSCRIPTION SUBUNIT 20"/>
    <property type="match status" value="1"/>
</dbReference>
<organism evidence="7 8">
    <name type="scientific">Ditylenchus dipsaci</name>
    <dbReference type="NCBI Taxonomy" id="166011"/>
    <lineage>
        <taxon>Eukaryota</taxon>
        <taxon>Metazoa</taxon>
        <taxon>Ecdysozoa</taxon>
        <taxon>Nematoda</taxon>
        <taxon>Chromadorea</taxon>
        <taxon>Rhabditida</taxon>
        <taxon>Tylenchina</taxon>
        <taxon>Tylenchomorpha</taxon>
        <taxon>Sphaerularioidea</taxon>
        <taxon>Anguinidae</taxon>
        <taxon>Anguininae</taxon>
        <taxon>Ditylenchus</taxon>
    </lineage>
</organism>
<evidence type="ECO:0000256" key="4">
    <source>
        <dbReference type="ARBA" id="ARBA00023242"/>
    </source>
</evidence>
<evidence type="ECO:0000256" key="2">
    <source>
        <dbReference type="ARBA" id="ARBA00010743"/>
    </source>
</evidence>
<keyword evidence="6" id="KW-0805">Transcription regulation</keyword>
<evidence type="ECO:0000256" key="6">
    <source>
        <dbReference type="RuleBase" id="RU364152"/>
    </source>
</evidence>
<comment type="function">
    <text evidence="6">Component of the Mediator complex, a coactivator involved in the regulated transcription of nearly all RNA polymerase II-dependent genes. Mediator functions as a bridge to convey information from gene-specific regulatory proteins to the basal RNA polymerase II transcription machinery. Mediator is recruited to promoters by direct interactions with regulatory proteins and serves as a scaffold for the assembly of a functional preinitiation complex with RNA polymerase II and the general transcription factors.</text>
</comment>
<comment type="subunit">
    <text evidence="6">Component of the Mediator complex.</text>
</comment>
<proteinExistence type="inferred from homology"/>
<dbReference type="PANTHER" id="PTHR12465">
    <property type="entry name" value="UBIQUITIN SPECIFIC PROTEASE HOMOLOG 49"/>
    <property type="match status" value="1"/>
</dbReference>
<dbReference type="Pfam" id="PF08612">
    <property type="entry name" value="Med20"/>
    <property type="match status" value="1"/>
</dbReference>
<keyword evidence="6" id="KW-0804">Transcription</keyword>
<dbReference type="GO" id="GO:0016592">
    <property type="term" value="C:mediator complex"/>
    <property type="evidence" value="ECO:0007669"/>
    <property type="project" value="InterPro"/>
</dbReference>